<dbReference type="RefSeq" id="WP_213512516.1">
    <property type="nucleotide sequence ID" value="NZ_BOSE01000001.1"/>
</dbReference>
<proteinExistence type="predicted"/>
<evidence type="ECO:0000256" key="1">
    <source>
        <dbReference type="ARBA" id="ARBA00022612"/>
    </source>
</evidence>
<dbReference type="PANTHER" id="PTHR41328">
    <property type="entry name" value="TERMINASE SMALL SUBUNIT-RELATED"/>
    <property type="match status" value="1"/>
</dbReference>
<dbReference type="GO" id="GO:0051276">
    <property type="term" value="P:chromosome organization"/>
    <property type="evidence" value="ECO:0007669"/>
    <property type="project" value="InterPro"/>
</dbReference>
<keyword evidence="2" id="KW-0231">Viral genome packaging</keyword>
<sequence length="182" mass="19912">MKLTAKQKLFVKEYLIDLNATQAAIRAGYSSKTANEQGARLLANVSIQAAIQAAMSKREQRTEITADRVLRELAAVGFAQAVDVVRVVSRETNNGHVYQTVEIIETDQLPADTKIAIAAIKEGKHGIEVKMHDKLKALEMLGRHLGLFDDSANKDKPDPQAQITALADLINNPAPERVLSDD</sequence>
<keyword evidence="1" id="KW-1188">Viral release from host cell</keyword>
<dbReference type="Pfam" id="PF03592">
    <property type="entry name" value="Terminase_2"/>
    <property type="match status" value="1"/>
</dbReference>
<reference evidence="3" key="1">
    <citation type="submission" date="2021-03" db="EMBL/GenBank/DDBJ databases">
        <title>Antimicrobial resistance genes in bacteria isolated from Japanese honey, and their potential for conferring macrolide and lincosamide resistance in the American foulbrood pathogen Paenibacillus larvae.</title>
        <authorList>
            <person name="Okamoto M."/>
            <person name="Kumagai M."/>
            <person name="Kanamori H."/>
            <person name="Takamatsu D."/>
        </authorList>
    </citation>
    <scope>NUCLEOTIDE SEQUENCE</scope>
    <source>
        <strain evidence="3">J40TS1</strain>
    </source>
</reference>
<dbReference type="EMBL" id="BOSE01000001">
    <property type="protein sequence ID" value="GIP14383.1"/>
    <property type="molecule type" value="Genomic_DNA"/>
</dbReference>
<dbReference type="InterPro" id="IPR052404">
    <property type="entry name" value="SPP1-like_terminase"/>
</dbReference>
<keyword evidence="4" id="KW-1185">Reference proteome</keyword>
<gene>
    <name evidence="3" type="ORF">J40TS1_00250</name>
</gene>
<dbReference type="Proteomes" id="UP000683139">
    <property type="component" value="Unassembled WGS sequence"/>
</dbReference>
<dbReference type="Gene3D" id="1.10.10.1400">
    <property type="entry name" value="Terminase, small subunit, N-terminal DNA-binding domain, HTH motif"/>
    <property type="match status" value="1"/>
</dbReference>
<evidence type="ECO:0000313" key="4">
    <source>
        <dbReference type="Proteomes" id="UP000683139"/>
    </source>
</evidence>
<protein>
    <submittedName>
        <fullName evidence="3">Terminase</fullName>
    </submittedName>
</protein>
<evidence type="ECO:0000313" key="3">
    <source>
        <dbReference type="EMBL" id="GIP14383.1"/>
    </source>
</evidence>
<dbReference type="AlphaFoldDB" id="A0A919YI91"/>
<dbReference type="InterPro" id="IPR038713">
    <property type="entry name" value="Terminase_Gp1_N_sf"/>
</dbReference>
<accession>A0A919YI91</accession>
<dbReference type="PANTHER" id="PTHR41328:SF2">
    <property type="entry name" value="TERMINASE SMALL SUBUNIT"/>
    <property type="match status" value="1"/>
</dbReference>
<dbReference type="InterPro" id="IPR005335">
    <property type="entry name" value="Terminase_ssu"/>
</dbReference>
<comment type="caution">
    <text evidence="3">The sequence shown here is derived from an EMBL/GenBank/DDBJ whole genome shotgun (WGS) entry which is preliminary data.</text>
</comment>
<evidence type="ECO:0000256" key="2">
    <source>
        <dbReference type="ARBA" id="ARBA00023219"/>
    </source>
</evidence>
<name>A0A919YI91_9BACL</name>
<organism evidence="3 4">
    <name type="scientific">Paenibacillus montaniterrae</name>
    <dbReference type="NCBI Taxonomy" id="429341"/>
    <lineage>
        <taxon>Bacteria</taxon>
        <taxon>Bacillati</taxon>
        <taxon>Bacillota</taxon>
        <taxon>Bacilli</taxon>
        <taxon>Bacillales</taxon>
        <taxon>Paenibacillaceae</taxon>
        <taxon>Paenibacillus</taxon>
    </lineage>
</organism>